<dbReference type="OrthoDB" id="5471470at2"/>
<organism evidence="2 3">
    <name type="scientific">Paucidesulfovibrio gracilis DSM 16080</name>
    <dbReference type="NCBI Taxonomy" id="1121449"/>
    <lineage>
        <taxon>Bacteria</taxon>
        <taxon>Pseudomonadati</taxon>
        <taxon>Thermodesulfobacteriota</taxon>
        <taxon>Desulfovibrionia</taxon>
        <taxon>Desulfovibrionales</taxon>
        <taxon>Desulfovibrionaceae</taxon>
        <taxon>Paucidesulfovibrio</taxon>
    </lineage>
</organism>
<evidence type="ECO:0000313" key="3">
    <source>
        <dbReference type="Proteomes" id="UP000190027"/>
    </source>
</evidence>
<name>A0A1T4X6U1_9BACT</name>
<sequence length="289" mass="33309">MRLLTVHGKSPLERIIRMLALLLVVLVVGWAFWKNNQNMLERVYADNPYWDETGLVQAPMRAYAKDFIRTMGEQFGVRVKLRIRRTTPDRPKPENGRLFLGVVPSDRAVVFVPPADWPGEKAAELQDYLEQKHFARHWDADWQLGLKSALVLIWNQQRDRNASLEQAMHEDAVLLDETGTLSQEDRAFVQRFASALERDFAQKAVIRIFRGNIIVPDLDNQTMFLGISPTRNQAVVSFPPIMRRALGKGFDRTLTREHFPETFGDGDWSRGLKTALIHTWQQLAGEEFK</sequence>
<proteinExistence type="predicted"/>
<keyword evidence="1" id="KW-0812">Transmembrane</keyword>
<keyword evidence="1" id="KW-1133">Transmembrane helix</keyword>
<feature type="transmembrane region" description="Helical" evidence="1">
    <location>
        <begin position="15"/>
        <end position="33"/>
    </location>
</feature>
<protein>
    <submittedName>
        <fullName evidence="2">Uncharacterized protein</fullName>
    </submittedName>
</protein>
<dbReference type="STRING" id="1121449.SAMN02745704_01838"/>
<accession>A0A1T4X6U1</accession>
<dbReference type="EMBL" id="FUYC01000008">
    <property type="protein sequence ID" value="SKA85266.1"/>
    <property type="molecule type" value="Genomic_DNA"/>
</dbReference>
<evidence type="ECO:0000256" key="1">
    <source>
        <dbReference type="SAM" id="Phobius"/>
    </source>
</evidence>
<reference evidence="2 3" key="1">
    <citation type="submission" date="2017-02" db="EMBL/GenBank/DDBJ databases">
        <authorList>
            <person name="Peterson S.W."/>
        </authorList>
    </citation>
    <scope>NUCLEOTIDE SEQUENCE [LARGE SCALE GENOMIC DNA]</scope>
    <source>
        <strain evidence="2 3">DSM 16080</strain>
    </source>
</reference>
<dbReference type="RefSeq" id="WP_078717400.1">
    <property type="nucleotide sequence ID" value="NZ_FUYC01000008.1"/>
</dbReference>
<keyword evidence="1" id="KW-0472">Membrane</keyword>
<keyword evidence="3" id="KW-1185">Reference proteome</keyword>
<evidence type="ECO:0000313" key="2">
    <source>
        <dbReference type="EMBL" id="SKA85266.1"/>
    </source>
</evidence>
<dbReference type="AlphaFoldDB" id="A0A1T4X6U1"/>
<dbReference type="Proteomes" id="UP000190027">
    <property type="component" value="Unassembled WGS sequence"/>
</dbReference>
<gene>
    <name evidence="2" type="ORF">SAMN02745704_01838</name>
</gene>